<dbReference type="FunFam" id="3.40.50.720:FF:000084">
    <property type="entry name" value="Short-chain dehydrogenase reductase"/>
    <property type="match status" value="1"/>
</dbReference>
<dbReference type="Pfam" id="PF13561">
    <property type="entry name" value="adh_short_C2"/>
    <property type="match status" value="1"/>
</dbReference>
<dbReference type="InterPro" id="IPR036291">
    <property type="entry name" value="NAD(P)-bd_dom_sf"/>
</dbReference>
<organism evidence="3 4">
    <name type="scientific">Pseudomonas aylmerensis</name>
    <dbReference type="NCBI Taxonomy" id="1869229"/>
    <lineage>
        <taxon>Bacteria</taxon>
        <taxon>Pseudomonadati</taxon>
        <taxon>Pseudomonadota</taxon>
        <taxon>Gammaproteobacteria</taxon>
        <taxon>Pseudomonadales</taxon>
        <taxon>Pseudomonadaceae</taxon>
        <taxon>Pseudomonas</taxon>
    </lineage>
</organism>
<evidence type="ECO:0000313" key="4">
    <source>
        <dbReference type="Proteomes" id="UP000240571"/>
    </source>
</evidence>
<dbReference type="Proteomes" id="UP000240571">
    <property type="component" value="Unassembled WGS sequence"/>
</dbReference>
<dbReference type="NCBIfam" id="NF005559">
    <property type="entry name" value="PRK07231.1"/>
    <property type="match status" value="1"/>
</dbReference>
<dbReference type="GO" id="GO:0016616">
    <property type="term" value="F:oxidoreductase activity, acting on the CH-OH group of donors, NAD or NADP as acceptor"/>
    <property type="evidence" value="ECO:0007669"/>
    <property type="project" value="TreeGrafter"/>
</dbReference>
<comment type="caution">
    <text evidence="3">The sequence shown here is derived from an EMBL/GenBank/DDBJ whole genome shotgun (WGS) entry which is preliminary data.</text>
</comment>
<dbReference type="RefSeq" id="WP_083221424.1">
    <property type="nucleotide sequence ID" value="NZ_MAUE01000026.1"/>
</dbReference>
<evidence type="ECO:0000256" key="1">
    <source>
        <dbReference type="ARBA" id="ARBA00006484"/>
    </source>
</evidence>
<dbReference type="PRINTS" id="PR00080">
    <property type="entry name" value="SDRFAMILY"/>
</dbReference>
<evidence type="ECO:0000256" key="2">
    <source>
        <dbReference type="ARBA" id="ARBA00023002"/>
    </source>
</evidence>
<dbReference type="PANTHER" id="PTHR42760">
    <property type="entry name" value="SHORT-CHAIN DEHYDROGENASES/REDUCTASES FAMILY MEMBER"/>
    <property type="match status" value="1"/>
</dbReference>
<gene>
    <name evidence="3" type="ORF">C9382_28985</name>
</gene>
<dbReference type="PRINTS" id="PR00081">
    <property type="entry name" value="GDHRDH"/>
</dbReference>
<evidence type="ECO:0000313" key="3">
    <source>
        <dbReference type="EMBL" id="PTC24065.1"/>
    </source>
</evidence>
<sequence length="265" mass="27859">MSGPYQALPYQPFAGLLDLSGKTAVVTGGSSGIGFAISRRLAEAGANVLIGSLAPERSAELVEAGFSVAFHSTDVSCPQAIRQLADVAVERFGRLDIWINNAGVYPLKAIDAIDAGFWDGLHAINTRAVFLGAQAAQHYMRRQGDGGAIVNLSSVCGHRPMANHCTYDASKGAVLAMTRSLAKDLSAFKIRVNSISPGLTATPGNLAPQLLEQHRQNNVLGNIPLGRAAEPWEIADAALFLVSPLSSYVTGIDLLVDGGWLLHGS</sequence>
<dbReference type="InterPro" id="IPR002347">
    <property type="entry name" value="SDR_fam"/>
</dbReference>
<dbReference type="SUPFAM" id="SSF51735">
    <property type="entry name" value="NAD(P)-binding Rossmann-fold domains"/>
    <property type="match status" value="1"/>
</dbReference>
<accession>A0A2T4FKW9</accession>
<name>A0A2T4FKW9_9PSED</name>
<dbReference type="EMBL" id="PYWW01000056">
    <property type="protein sequence ID" value="PTC24065.1"/>
    <property type="molecule type" value="Genomic_DNA"/>
</dbReference>
<proteinExistence type="inferred from homology"/>
<keyword evidence="2" id="KW-0560">Oxidoreductase</keyword>
<protein>
    <submittedName>
        <fullName evidence="3">SDR family NAD(P)-dependent oxidoreductase</fullName>
    </submittedName>
</protein>
<comment type="similarity">
    <text evidence="1">Belongs to the short-chain dehydrogenases/reductases (SDR) family.</text>
</comment>
<dbReference type="AlphaFoldDB" id="A0A2T4FKW9"/>
<reference evidence="3 4" key="1">
    <citation type="submission" date="2018-03" db="EMBL/GenBank/DDBJ databases">
        <title>Diversity of bacteria associated with corn roots inoculated with woodland soils in Canada, and Description of Pseudomonas aylmerense sp. nov.</title>
        <authorList>
            <person name="Tambong J.T."/>
            <person name="Xu R."/>
            <person name="Tchagang C."/>
        </authorList>
    </citation>
    <scope>NUCLEOTIDE SEQUENCE [LARGE SCALE GENOMIC DNA]</scope>
    <source>
        <strain evidence="3 4">S1E44</strain>
    </source>
</reference>
<dbReference type="PANTHER" id="PTHR42760:SF115">
    <property type="entry name" value="3-OXOACYL-[ACYL-CARRIER-PROTEIN] REDUCTASE FABG"/>
    <property type="match status" value="1"/>
</dbReference>
<dbReference type="CDD" id="cd05233">
    <property type="entry name" value="SDR_c"/>
    <property type="match status" value="1"/>
</dbReference>
<dbReference type="OrthoDB" id="286404at2"/>
<dbReference type="Gene3D" id="3.40.50.720">
    <property type="entry name" value="NAD(P)-binding Rossmann-like Domain"/>
    <property type="match status" value="1"/>
</dbReference>